<evidence type="ECO:0000313" key="5">
    <source>
        <dbReference type="EMBL" id="SOC79081.1"/>
    </source>
</evidence>
<dbReference type="OrthoDB" id="1141849at2"/>
<dbReference type="InterPro" id="IPR014031">
    <property type="entry name" value="Ketoacyl_synth_C"/>
</dbReference>
<dbReference type="RefSeq" id="WP_097054846.1">
    <property type="nucleotide sequence ID" value="NZ_OCMF01000001.1"/>
</dbReference>
<evidence type="ECO:0000256" key="2">
    <source>
        <dbReference type="ARBA" id="ARBA00022679"/>
    </source>
</evidence>
<dbReference type="PROSITE" id="PS52004">
    <property type="entry name" value="KS3_2"/>
    <property type="match status" value="1"/>
</dbReference>
<evidence type="ECO:0000259" key="4">
    <source>
        <dbReference type="PROSITE" id="PS52004"/>
    </source>
</evidence>
<protein>
    <submittedName>
        <fullName evidence="5">3-oxoacyl-(Acyl-carrier-protein) synthase</fullName>
    </submittedName>
</protein>
<dbReference type="InterPro" id="IPR016039">
    <property type="entry name" value="Thiolase-like"/>
</dbReference>
<dbReference type="PANTHER" id="PTHR11712">
    <property type="entry name" value="POLYKETIDE SYNTHASE-RELATED"/>
    <property type="match status" value="1"/>
</dbReference>
<dbReference type="InterPro" id="IPR020841">
    <property type="entry name" value="PKS_Beta-ketoAc_synthase_dom"/>
</dbReference>
<gene>
    <name evidence="5" type="ORF">SAMN06296241_0601</name>
</gene>
<organism evidence="5 6">
    <name type="scientific">Salinimicrobium sediminis</name>
    <dbReference type="NCBI Taxonomy" id="1343891"/>
    <lineage>
        <taxon>Bacteria</taxon>
        <taxon>Pseudomonadati</taxon>
        <taxon>Bacteroidota</taxon>
        <taxon>Flavobacteriia</taxon>
        <taxon>Flavobacteriales</taxon>
        <taxon>Flavobacteriaceae</taxon>
        <taxon>Salinimicrobium</taxon>
    </lineage>
</organism>
<dbReference type="InterPro" id="IPR014030">
    <property type="entry name" value="Ketoacyl_synth_N"/>
</dbReference>
<dbReference type="GO" id="GO:0006633">
    <property type="term" value="P:fatty acid biosynthetic process"/>
    <property type="evidence" value="ECO:0007669"/>
    <property type="project" value="TreeGrafter"/>
</dbReference>
<dbReference type="InterPro" id="IPR000794">
    <property type="entry name" value="Beta-ketoacyl_synthase"/>
</dbReference>
<comment type="similarity">
    <text evidence="1 3">Belongs to the thiolase-like superfamily. Beta-ketoacyl-ACP synthases family.</text>
</comment>
<accession>A0A285X137</accession>
<proteinExistence type="inferred from homology"/>
<feature type="domain" description="Ketosynthase family 3 (KS3)" evidence="4">
    <location>
        <begin position="2"/>
        <end position="381"/>
    </location>
</feature>
<keyword evidence="6" id="KW-1185">Reference proteome</keyword>
<dbReference type="Pfam" id="PF00109">
    <property type="entry name" value="ketoacyl-synt"/>
    <property type="match status" value="1"/>
</dbReference>
<dbReference type="GO" id="GO:0004315">
    <property type="term" value="F:3-oxoacyl-[acyl-carrier-protein] synthase activity"/>
    <property type="evidence" value="ECO:0007669"/>
    <property type="project" value="TreeGrafter"/>
</dbReference>
<dbReference type="Pfam" id="PF02801">
    <property type="entry name" value="Ketoacyl-synt_C"/>
    <property type="match status" value="1"/>
</dbReference>
<keyword evidence="2 3" id="KW-0808">Transferase</keyword>
<dbReference type="Proteomes" id="UP000219193">
    <property type="component" value="Unassembled WGS sequence"/>
</dbReference>
<dbReference type="Gene3D" id="3.40.47.10">
    <property type="match status" value="1"/>
</dbReference>
<dbReference type="SMART" id="SM00825">
    <property type="entry name" value="PKS_KS"/>
    <property type="match status" value="1"/>
</dbReference>
<reference evidence="6" key="1">
    <citation type="submission" date="2017-09" db="EMBL/GenBank/DDBJ databases">
        <authorList>
            <person name="Varghese N."/>
            <person name="Submissions S."/>
        </authorList>
    </citation>
    <scope>NUCLEOTIDE SEQUENCE [LARGE SCALE GENOMIC DNA]</scope>
    <source>
        <strain evidence="6">CGMCC 1.12641</strain>
    </source>
</reference>
<evidence type="ECO:0000256" key="1">
    <source>
        <dbReference type="ARBA" id="ARBA00008467"/>
    </source>
</evidence>
<sequence>MKTSVSIISIGSVSALGSNHSEIWSRYLQNSHLLQKSDFGKVSAWAGFLPQEIKTEINNLRSQFRKVDDSVLYAIYATRLAMERAGWERGEDIGINIGSSRGATTLFEEHFTEYLKTGKAQTLSSPNTTLGNISSWVAQDLKSRGPEISHSVTCSTALHAVINGIAWLSAGMAKKFISGGSEAALTPFTMAQMAAMKVIASKERPYPCRALDLQKRQNSMVLGEGAAVVCLEAGERRDALAQIIGIGYATEELDHPASISASGNAFQQAMRMALGNISPEEVDVVVMHAPGTVKGDLSEMAAVKAIFGEELPALTTNKWKVGHTFGASGTLSLELAVLMLQQQIFIPVPFLSEEKLPQKLEKILINAVGFGGNAVSILIERSL</sequence>
<dbReference type="EMBL" id="OCMF01000001">
    <property type="protein sequence ID" value="SOC79081.1"/>
    <property type="molecule type" value="Genomic_DNA"/>
</dbReference>
<name>A0A285X137_9FLAO</name>
<dbReference type="SUPFAM" id="SSF53901">
    <property type="entry name" value="Thiolase-like"/>
    <property type="match status" value="1"/>
</dbReference>
<dbReference type="AlphaFoldDB" id="A0A285X137"/>
<evidence type="ECO:0000313" key="6">
    <source>
        <dbReference type="Proteomes" id="UP000219193"/>
    </source>
</evidence>
<evidence type="ECO:0000256" key="3">
    <source>
        <dbReference type="RuleBase" id="RU003694"/>
    </source>
</evidence>
<dbReference type="PANTHER" id="PTHR11712:SF336">
    <property type="entry name" value="3-OXOACYL-[ACYL-CARRIER-PROTEIN] SYNTHASE, MITOCHONDRIAL"/>
    <property type="match status" value="1"/>
</dbReference>